<organism evidence="2 3">
    <name type="scientific">Microbulbifer okhotskensis</name>
    <dbReference type="NCBI Taxonomy" id="2926617"/>
    <lineage>
        <taxon>Bacteria</taxon>
        <taxon>Pseudomonadati</taxon>
        <taxon>Pseudomonadota</taxon>
        <taxon>Gammaproteobacteria</taxon>
        <taxon>Cellvibrionales</taxon>
        <taxon>Microbulbiferaceae</taxon>
        <taxon>Microbulbifer</taxon>
    </lineage>
</organism>
<protein>
    <recommendedName>
        <fullName evidence="4">Phage minor structural protein GP20</fullName>
    </recommendedName>
</protein>
<accession>A0A9X2EV30</accession>
<evidence type="ECO:0000313" key="2">
    <source>
        <dbReference type="EMBL" id="MCO1336456.1"/>
    </source>
</evidence>
<keyword evidence="3" id="KW-1185">Reference proteome</keyword>
<dbReference type="RefSeq" id="WP_252472123.1">
    <property type="nucleotide sequence ID" value="NZ_JALBWM010000137.1"/>
</dbReference>
<keyword evidence="1" id="KW-0175">Coiled coil</keyword>
<comment type="caution">
    <text evidence="2">The sequence shown here is derived from an EMBL/GenBank/DDBJ whole genome shotgun (WGS) entry which is preliminary data.</text>
</comment>
<dbReference type="EMBL" id="JALBWM010000137">
    <property type="protein sequence ID" value="MCO1336456.1"/>
    <property type="molecule type" value="Genomic_DNA"/>
</dbReference>
<sequence>MLKKRISDLSEVEEQYRGLYEKSGDGYALKIEGDEEDRYRAKHEEAERHRKAAEKKVSDLEASMGELQNSLDDLKNGKHRESGDIEALEKSWQEKYDRLNAEKDGVIEERDNWLKEQMVTSVASGVASEIAVQGSAKALMLNLESRLSMEVRDGKPTTVVLDANGKPSAMTVEELKAEFSNDPAFAPLIVGSKASGGGAAGGGGGGASKKFSELSEKERVELYQSNPETYRQLRDAG</sequence>
<evidence type="ECO:0008006" key="4">
    <source>
        <dbReference type="Google" id="ProtNLM"/>
    </source>
</evidence>
<feature type="coiled-coil region" evidence="1">
    <location>
        <begin position="36"/>
        <end position="116"/>
    </location>
</feature>
<evidence type="ECO:0000256" key="1">
    <source>
        <dbReference type="SAM" id="Coils"/>
    </source>
</evidence>
<dbReference type="Proteomes" id="UP001139028">
    <property type="component" value="Unassembled WGS sequence"/>
</dbReference>
<reference evidence="2" key="1">
    <citation type="journal article" date="2022" name="Arch. Microbiol.">
        <title>Microbulbifer okhotskensis sp. nov., isolated from a deep bottom sediment of the Okhotsk Sea.</title>
        <authorList>
            <person name="Romanenko L."/>
            <person name="Kurilenko V."/>
            <person name="Otstavnykh N."/>
            <person name="Velansky P."/>
            <person name="Isaeva M."/>
            <person name="Mikhailov V."/>
        </authorList>
    </citation>
    <scope>NUCLEOTIDE SEQUENCE</scope>
    <source>
        <strain evidence="2">OS29</strain>
    </source>
</reference>
<name>A0A9X2EV30_9GAMM</name>
<dbReference type="AlphaFoldDB" id="A0A9X2EV30"/>
<evidence type="ECO:0000313" key="3">
    <source>
        <dbReference type="Proteomes" id="UP001139028"/>
    </source>
</evidence>
<proteinExistence type="predicted"/>
<gene>
    <name evidence="2" type="ORF">MO867_19160</name>
</gene>